<dbReference type="AlphaFoldDB" id="A0AAN9BJH1"/>
<evidence type="ECO:0000313" key="2">
    <source>
        <dbReference type="Proteomes" id="UP001374579"/>
    </source>
</evidence>
<dbReference type="Proteomes" id="UP001374579">
    <property type="component" value="Unassembled WGS sequence"/>
</dbReference>
<dbReference type="EMBL" id="JBAMIC010000004">
    <property type="protein sequence ID" value="KAK7107258.1"/>
    <property type="molecule type" value="Genomic_DNA"/>
</dbReference>
<name>A0AAN9BJH1_9CAEN</name>
<sequence>MAGYHPCNHTDICIACGCTCMIIQRDICLRCARFSLSCRYRCHQLNAGVASFVYHVIPCSLLRSFSMSRAGFYAVNRQTVACWHCGVSVPVCALVRTPDEDALKDALLQHVGRSPQCLLATDLLRLYLGQN</sequence>
<reference evidence="1 2" key="1">
    <citation type="submission" date="2024-02" db="EMBL/GenBank/DDBJ databases">
        <title>Chromosome-scale genome assembly of the rough periwinkle Littorina saxatilis.</title>
        <authorList>
            <person name="De Jode A."/>
            <person name="Faria R."/>
            <person name="Formenti G."/>
            <person name="Sims Y."/>
            <person name="Smith T.P."/>
            <person name="Tracey A."/>
            <person name="Wood J.M.D."/>
            <person name="Zagrodzka Z.B."/>
            <person name="Johannesson K."/>
            <person name="Butlin R.K."/>
            <person name="Leder E.H."/>
        </authorList>
    </citation>
    <scope>NUCLEOTIDE SEQUENCE [LARGE SCALE GENOMIC DNA]</scope>
    <source>
        <strain evidence="1">Snail1</strain>
        <tissue evidence="1">Muscle</tissue>
    </source>
</reference>
<dbReference type="SUPFAM" id="SSF57924">
    <property type="entry name" value="Inhibitor of apoptosis (IAP) repeat"/>
    <property type="match status" value="1"/>
</dbReference>
<organism evidence="1 2">
    <name type="scientific">Littorina saxatilis</name>
    <dbReference type="NCBI Taxonomy" id="31220"/>
    <lineage>
        <taxon>Eukaryota</taxon>
        <taxon>Metazoa</taxon>
        <taxon>Spiralia</taxon>
        <taxon>Lophotrochozoa</taxon>
        <taxon>Mollusca</taxon>
        <taxon>Gastropoda</taxon>
        <taxon>Caenogastropoda</taxon>
        <taxon>Littorinimorpha</taxon>
        <taxon>Littorinoidea</taxon>
        <taxon>Littorinidae</taxon>
        <taxon>Littorina</taxon>
    </lineage>
</organism>
<keyword evidence="2" id="KW-1185">Reference proteome</keyword>
<comment type="caution">
    <text evidence="1">The sequence shown here is derived from an EMBL/GenBank/DDBJ whole genome shotgun (WGS) entry which is preliminary data.</text>
</comment>
<evidence type="ECO:0000313" key="1">
    <source>
        <dbReference type="EMBL" id="KAK7107258.1"/>
    </source>
</evidence>
<proteinExistence type="predicted"/>
<accession>A0AAN9BJH1</accession>
<protein>
    <submittedName>
        <fullName evidence="1">Uncharacterized protein</fullName>
    </submittedName>
</protein>
<gene>
    <name evidence="1" type="ORF">V1264_015209</name>
</gene>
<dbReference type="Gene3D" id="1.10.1170.10">
    <property type="entry name" value="Inhibitor Of Apoptosis Protein (2mihbC-IAP-1), Chain A"/>
    <property type="match status" value="1"/>
</dbReference>